<keyword evidence="3" id="KW-0804">Transcription</keyword>
<evidence type="ECO:0000313" key="6">
    <source>
        <dbReference type="EMBL" id="PVU97483.1"/>
    </source>
</evidence>
<evidence type="ECO:0000256" key="4">
    <source>
        <dbReference type="ARBA" id="ARBA00023242"/>
    </source>
</evidence>
<keyword evidence="7" id="KW-1185">Reference proteome</keyword>
<dbReference type="Proteomes" id="UP000245383">
    <property type="component" value="Unassembled WGS sequence"/>
</dbReference>
<dbReference type="EMBL" id="MBFR01000011">
    <property type="protein sequence ID" value="PVU97483.1"/>
    <property type="molecule type" value="Genomic_DNA"/>
</dbReference>
<dbReference type="CDD" id="cd22926">
    <property type="entry name" value="HFD_SPT3"/>
    <property type="match status" value="1"/>
</dbReference>
<dbReference type="InterPro" id="IPR003195">
    <property type="entry name" value="TFIID_TAF13"/>
</dbReference>
<dbReference type="SUPFAM" id="SSF47113">
    <property type="entry name" value="Histone-fold"/>
    <property type="match status" value="2"/>
</dbReference>
<evidence type="ECO:0000256" key="5">
    <source>
        <dbReference type="ARBA" id="ARBA00061274"/>
    </source>
</evidence>
<protein>
    <recommendedName>
        <fullName evidence="8">Transcription initiation protein SPT3</fullName>
    </recommendedName>
</protein>
<dbReference type="GO" id="GO:0000124">
    <property type="term" value="C:SAGA complex"/>
    <property type="evidence" value="ECO:0007669"/>
    <property type="project" value="TreeGrafter"/>
</dbReference>
<evidence type="ECO:0000256" key="3">
    <source>
        <dbReference type="ARBA" id="ARBA00023163"/>
    </source>
</evidence>
<dbReference type="STRING" id="133385.A0A2T9YYR5"/>
<keyword evidence="4" id="KW-0539">Nucleus</keyword>
<dbReference type="GO" id="GO:0005634">
    <property type="term" value="C:nucleus"/>
    <property type="evidence" value="ECO:0007669"/>
    <property type="project" value="UniProtKB-SubCell"/>
</dbReference>
<dbReference type="GO" id="GO:0003712">
    <property type="term" value="F:transcription coregulator activity"/>
    <property type="evidence" value="ECO:0007669"/>
    <property type="project" value="TreeGrafter"/>
</dbReference>
<dbReference type="GO" id="GO:0006366">
    <property type="term" value="P:transcription by RNA polymerase II"/>
    <property type="evidence" value="ECO:0007669"/>
    <property type="project" value="InterPro"/>
</dbReference>
<keyword evidence="2" id="KW-0805">Transcription regulation</keyword>
<dbReference type="PANTHER" id="PTHR11380:SF16">
    <property type="entry name" value="TRANSCRIPTION INITIATION PROTEIN SPT3 HOMOLOG"/>
    <property type="match status" value="1"/>
</dbReference>
<sequence>MMFVFGEVQDPLLETTLLIEDILRSQVVEICVLAAAQAQKRASRYISSEDLIFLIRHDRQKVSRLTEFLSWKDVRKNVKDREEAGEDIIEEADDKPEKAKRTRIRLFWELTSFFSENLAQDLEDSYDEEESYAQEESLKRLRIADEVTKQMTRDEYVHYSECRQASFTYRKGKRFRDWVNMQAYIDMKANDDIVDILGFLTFEMVSKLTETALKVKHELEESALKSDSFYKDSLKFGNFATLDYDTSENQKVIDLFAGPKTNKTPLRVEHIQEAYRRFQYTPQPIRNFRGGLKRTCVSLI</sequence>
<dbReference type="GO" id="GO:0046982">
    <property type="term" value="F:protein heterodimerization activity"/>
    <property type="evidence" value="ECO:0007669"/>
    <property type="project" value="InterPro"/>
</dbReference>
<accession>A0A2T9YYR5</accession>
<dbReference type="Pfam" id="PF02269">
    <property type="entry name" value="TFIID-18kDa"/>
    <property type="match status" value="1"/>
</dbReference>
<comment type="subcellular location">
    <subcellularLocation>
        <location evidence="1">Nucleus</location>
    </subcellularLocation>
</comment>
<evidence type="ECO:0008006" key="8">
    <source>
        <dbReference type="Google" id="ProtNLM"/>
    </source>
</evidence>
<name>A0A2T9YYR5_9FUNG</name>
<evidence type="ECO:0000256" key="1">
    <source>
        <dbReference type="ARBA" id="ARBA00004123"/>
    </source>
</evidence>
<dbReference type="OrthoDB" id="66982at2759"/>
<evidence type="ECO:0000256" key="2">
    <source>
        <dbReference type="ARBA" id="ARBA00023015"/>
    </source>
</evidence>
<organism evidence="6 7">
    <name type="scientific">Smittium simulii</name>
    <dbReference type="NCBI Taxonomy" id="133385"/>
    <lineage>
        <taxon>Eukaryota</taxon>
        <taxon>Fungi</taxon>
        <taxon>Fungi incertae sedis</taxon>
        <taxon>Zoopagomycota</taxon>
        <taxon>Kickxellomycotina</taxon>
        <taxon>Harpellomycetes</taxon>
        <taxon>Harpellales</taxon>
        <taxon>Legeriomycetaceae</taxon>
        <taxon>Smittium</taxon>
    </lineage>
</organism>
<dbReference type="AlphaFoldDB" id="A0A2T9YYR5"/>
<dbReference type="Gene3D" id="1.10.20.10">
    <property type="entry name" value="Histone, subunit A"/>
    <property type="match status" value="1"/>
</dbReference>
<reference evidence="6 7" key="1">
    <citation type="journal article" date="2018" name="MBio">
        <title>Comparative Genomics Reveals the Core Gene Toolbox for the Fungus-Insect Symbiosis.</title>
        <authorList>
            <person name="Wang Y."/>
            <person name="Stata M."/>
            <person name="Wang W."/>
            <person name="Stajich J.E."/>
            <person name="White M.M."/>
            <person name="Moncalvo J.M."/>
        </authorList>
    </citation>
    <scope>NUCLEOTIDE SEQUENCE [LARGE SCALE GENOMIC DNA]</scope>
    <source>
        <strain evidence="6 7">SWE-8-4</strain>
    </source>
</reference>
<gene>
    <name evidence="6" type="ORF">BB561_000496</name>
</gene>
<evidence type="ECO:0000313" key="7">
    <source>
        <dbReference type="Proteomes" id="UP000245383"/>
    </source>
</evidence>
<proteinExistence type="inferred from homology"/>
<comment type="caution">
    <text evidence="6">The sequence shown here is derived from an EMBL/GenBank/DDBJ whole genome shotgun (WGS) entry which is preliminary data.</text>
</comment>
<dbReference type="PANTHER" id="PTHR11380">
    <property type="entry name" value="TRANSCRIPTION INITIATION FACTOR TFIID/SUPT3-RELATED"/>
    <property type="match status" value="1"/>
</dbReference>
<dbReference type="InterPro" id="IPR009072">
    <property type="entry name" value="Histone-fold"/>
</dbReference>
<comment type="similarity">
    <text evidence="5">Belongs to the SPT3 family.</text>
</comment>